<sequence length="1523" mass="168572">MKLSLRNVYRVARSLLFSVIVLVAALYLILYILLSVPFVQNELRDIAQREASKFIKGDVRIGTLSLHPFNEVVIHDLDVYTPEKELCLHVETVGAGINILRLIEGDGIEITFGEIIGLDGRIVQEAEHGPLNIAFIIDAFKPKDKNKPPTPFDINLRNVVLRQCGITFDRRWMPHDSLGVKTDFNHLRISDLKADITFPRLSNEDYKIDLRRLSFRMSGGLVVDKLAFRAHVTPQSISVENFILQLPATELRPSDFVVEFDDFSGIAESLKTGEYNLVMLDNRITAADFSWIVPELRRYVMPFDLSVDLHGNLSDIDVSRFALSSRDDVLIEFEGGCRNLDSIKSAAFSLDNLRMRLSDMGMSELVRSVTTISPQLVGYLSNLRYLDVAATGQGNIADGAYEVDCRLTSGCGDLNVTGVANGVSEGKGRFSGEISTGGFDVRRLLGKGKVGMVNATVNLSGMLSGRDVDGEVDVYVPEIELNGGIYGGVSAFLKKSDKDFDFTTSVSNDIAIFSADGTAHVDGEESWMNLRTDIERLYLSEFGFLPKYDGYNLKGSLIADLEGNTEDNVRGEVRLTDISFRKSASEGIDLDHLVLRSDAGEDERHLTLMSDWIDGEISGAFRLKDLPPTLVDMASPVLPSLVIPKNHEMDLKPEMEFSFQIKPDNTLPDFLKLPVRLLVPVSVDGDVRGEANTASLAIDIPYLQQGKSKLLRDNRLIANIDGNNRSADVEIATTFPVKKGELTVGINLSGCDDDIFADVDWINTENSNFKGSLSLNAGISRNELSGNPDVSVEIKPSMFSMGSAKWNIDKSALTYSGNEIRADGIKIWHDGQFVGINGVASSLPTDSISVKLASIDLGYVFDTLNINYVTFGGTATGDVTAYGVLSKEPKAFTDNLSVKEFAYNGAVLGDAVIKSEWDNDEKEVAISADVRQDGRRKASIGGGIWVTRDSLSFSIDADRVPVGFLAPFMGAFSSEVKGYASGNAKLYGTFSDIDLAGRILGDSISIKLDYTNTTYHGTDSVYLDPGLIRIPSFRLYDRDGHSAILSGELKHRYFHDPSFTFRITDARQLLCYDTNSKMNPDWYGTIYGDGSASVKGWPGTVSVSVDMDITDRSAFTFVLNDTEAASDYHFLTFTDKRKKELETQQRDSVQDLLASFRKKIENEASDPTRFMMDIRATVSPSALMTLVMDPVVGDKITARGNGAIQIDYESDSDEMQMLGKYTLSEGSYNFSLQDLILRNFSIRPGSSISFNGDPLNAYLDITASYRVNTNLSDLDKSFSTDPELARTNVPVDALLNVKGEMQHPDITFDIDLPTLTQDVGRKVKSIISTDDMMSRQIIYLLALNRFYTPEYMGSSGNGGELAAVASTTLSSQLSNMIGQLTDKFTLAPSFRSDKGDFSDFEMDVALSSRLLNNRLLVNGNFGYRDKSTSNTTFVGDFDIEYLLSRNGNLRLKAYNHFNDQNYYLREALTTQGLGVVYRKDFDNPFTFLRRRRHKKNDVQDKTDGITKENRSDSILDSVKDSED</sequence>
<gene>
    <name evidence="1" type="ORF">E5331_02675</name>
</gene>
<comment type="caution">
    <text evidence="1">The sequence shown here is derived from an EMBL/GenBank/DDBJ whole genome shotgun (WGS) entry which is preliminary data.</text>
</comment>
<proteinExistence type="predicted"/>
<evidence type="ECO:0000313" key="1">
    <source>
        <dbReference type="EMBL" id="TGY80642.1"/>
    </source>
</evidence>
<organism evidence="1 2">
    <name type="scientific">Lepagella muris</name>
    <dbReference type="NCBI Taxonomy" id="3032870"/>
    <lineage>
        <taxon>Bacteria</taxon>
        <taxon>Pseudomonadati</taxon>
        <taxon>Bacteroidota</taxon>
        <taxon>Bacteroidia</taxon>
        <taxon>Bacteroidales</taxon>
        <taxon>Muribaculaceae</taxon>
        <taxon>Lepagella</taxon>
    </lineage>
</organism>
<dbReference type="EMBL" id="SRYB01000002">
    <property type="protein sequence ID" value="TGY80642.1"/>
    <property type="molecule type" value="Genomic_DNA"/>
</dbReference>
<accession>A0AC61RJX1</accession>
<reference evidence="1" key="1">
    <citation type="submission" date="2019-04" db="EMBL/GenBank/DDBJ databases">
        <title>Microbes associate with the intestines of laboratory mice.</title>
        <authorList>
            <person name="Navarre W."/>
            <person name="Wong E."/>
            <person name="Huang K."/>
            <person name="Tropini C."/>
            <person name="Ng K."/>
            <person name="Yu B."/>
        </authorList>
    </citation>
    <scope>NUCLEOTIDE SEQUENCE</scope>
    <source>
        <strain evidence="1">NM04_E33</strain>
    </source>
</reference>
<evidence type="ECO:0000313" key="2">
    <source>
        <dbReference type="Proteomes" id="UP000306319"/>
    </source>
</evidence>
<keyword evidence="2" id="KW-1185">Reference proteome</keyword>
<protein>
    <submittedName>
        <fullName evidence="1">Translocation/assembly module TamB</fullName>
    </submittedName>
</protein>
<dbReference type="Proteomes" id="UP000306319">
    <property type="component" value="Unassembled WGS sequence"/>
</dbReference>
<name>A0AC61RJX1_9BACT</name>